<keyword evidence="2" id="KW-1185">Reference proteome</keyword>
<gene>
    <name evidence="1" type="ORF">BD410DRAFT_515591</name>
</gene>
<proteinExistence type="predicted"/>
<accession>A0A4Y7PSS5</accession>
<evidence type="ECO:0000313" key="1">
    <source>
        <dbReference type="EMBL" id="TDL17922.1"/>
    </source>
</evidence>
<evidence type="ECO:0000313" key="2">
    <source>
        <dbReference type="Proteomes" id="UP000294933"/>
    </source>
</evidence>
<name>A0A4Y7PSS5_9AGAM</name>
<dbReference type="VEuPathDB" id="FungiDB:BD410DRAFT_515591"/>
<dbReference type="AlphaFoldDB" id="A0A4Y7PSS5"/>
<sequence length="105" mass="11905">MWGSSMKILWKRCRTPRLIHRKLEKWGSKKFPHLNLCSLRQHRVMDSSAATLLGLLVHQAITSTRVVVTSRSIIVGKSRLSILTRHLGGSTLRGTKIKLLDVHLS</sequence>
<protein>
    <submittedName>
        <fullName evidence="1">Uncharacterized protein</fullName>
    </submittedName>
</protein>
<reference evidence="1 2" key="1">
    <citation type="submission" date="2018-06" db="EMBL/GenBank/DDBJ databases">
        <title>A transcriptomic atlas of mushroom development highlights an independent origin of complex multicellularity.</title>
        <authorList>
            <consortium name="DOE Joint Genome Institute"/>
            <person name="Krizsan K."/>
            <person name="Almasi E."/>
            <person name="Merenyi Z."/>
            <person name="Sahu N."/>
            <person name="Viragh M."/>
            <person name="Koszo T."/>
            <person name="Mondo S."/>
            <person name="Kiss B."/>
            <person name="Balint B."/>
            <person name="Kues U."/>
            <person name="Barry K."/>
            <person name="Hegedus J.C."/>
            <person name="Henrissat B."/>
            <person name="Johnson J."/>
            <person name="Lipzen A."/>
            <person name="Ohm R."/>
            <person name="Nagy I."/>
            <person name="Pangilinan J."/>
            <person name="Yan J."/>
            <person name="Xiong Y."/>
            <person name="Grigoriev I.V."/>
            <person name="Hibbett D.S."/>
            <person name="Nagy L.G."/>
        </authorList>
    </citation>
    <scope>NUCLEOTIDE SEQUENCE [LARGE SCALE GENOMIC DNA]</scope>
    <source>
        <strain evidence="1 2">SZMC22713</strain>
    </source>
</reference>
<organism evidence="1 2">
    <name type="scientific">Rickenella mellea</name>
    <dbReference type="NCBI Taxonomy" id="50990"/>
    <lineage>
        <taxon>Eukaryota</taxon>
        <taxon>Fungi</taxon>
        <taxon>Dikarya</taxon>
        <taxon>Basidiomycota</taxon>
        <taxon>Agaricomycotina</taxon>
        <taxon>Agaricomycetes</taxon>
        <taxon>Hymenochaetales</taxon>
        <taxon>Rickenellaceae</taxon>
        <taxon>Rickenella</taxon>
    </lineage>
</organism>
<dbReference type="EMBL" id="ML170214">
    <property type="protein sequence ID" value="TDL17922.1"/>
    <property type="molecule type" value="Genomic_DNA"/>
</dbReference>
<dbReference type="Proteomes" id="UP000294933">
    <property type="component" value="Unassembled WGS sequence"/>
</dbReference>